<name>A0AA94M129_9STRE</name>
<evidence type="ECO:0000313" key="1">
    <source>
        <dbReference type="EMBL" id="SQG78613.1"/>
    </source>
</evidence>
<dbReference type="Proteomes" id="UP000249013">
    <property type="component" value="Chromosome 1"/>
</dbReference>
<gene>
    <name evidence="1" type="primary">doc_2</name>
    <name evidence="1" type="ORF">NCTC13773_00379</name>
</gene>
<accession>A0AA94M129</accession>
<protein>
    <submittedName>
        <fullName evidence="1">Death on curing protein</fullName>
    </submittedName>
</protein>
<dbReference type="EMBL" id="LS483409">
    <property type="protein sequence ID" value="SQG78613.1"/>
    <property type="molecule type" value="Genomic_DNA"/>
</dbReference>
<proteinExistence type="predicted"/>
<organism evidence="1 2">
    <name type="scientific">Streptococcus gallolyticus</name>
    <dbReference type="NCBI Taxonomy" id="315405"/>
    <lineage>
        <taxon>Bacteria</taxon>
        <taxon>Bacillati</taxon>
        <taxon>Bacillota</taxon>
        <taxon>Bacilli</taxon>
        <taxon>Lactobacillales</taxon>
        <taxon>Streptococcaceae</taxon>
        <taxon>Streptococcus</taxon>
    </lineage>
</organism>
<dbReference type="AlphaFoldDB" id="A0AA94M129"/>
<sequence length="52" mass="5965">MGITHWYFVMLLLLEINGIVFDCVDEELVHLGLGVAVSELTYKDILDFVENH</sequence>
<reference evidence="1 2" key="1">
    <citation type="submission" date="2018-06" db="EMBL/GenBank/DDBJ databases">
        <authorList>
            <consortium name="Pathogen Informatics"/>
            <person name="Doyle S."/>
        </authorList>
    </citation>
    <scope>NUCLEOTIDE SEQUENCE [LARGE SCALE GENOMIC DNA]</scope>
    <source>
        <strain evidence="1 2">NCTC13773</strain>
    </source>
</reference>
<evidence type="ECO:0000313" key="2">
    <source>
        <dbReference type="Proteomes" id="UP000249013"/>
    </source>
</evidence>